<dbReference type="Proteomes" id="UP001610100">
    <property type="component" value="Unassembled WGS sequence"/>
</dbReference>
<keyword evidence="3" id="KW-1185">Reference proteome</keyword>
<feature type="chain" id="PRO_5045498945" evidence="1">
    <location>
        <begin position="20"/>
        <end position="135"/>
    </location>
</feature>
<dbReference type="RefSeq" id="WP_344740484.1">
    <property type="nucleotide sequence ID" value="NZ_BAABAY010000001.1"/>
</dbReference>
<reference evidence="2 3" key="1">
    <citation type="submission" date="2024-02" db="EMBL/GenBank/DDBJ databases">
        <title>A Gaetbulibacter species isolated from tidal flats and genomic insights of their niches.</title>
        <authorList>
            <person name="Ye Y."/>
        </authorList>
    </citation>
    <scope>NUCLEOTIDE SEQUENCE [LARGE SCALE GENOMIC DNA]</scope>
    <source>
        <strain evidence="2 3">KYW382</strain>
    </source>
</reference>
<proteinExistence type="predicted"/>
<evidence type="ECO:0000313" key="2">
    <source>
        <dbReference type="EMBL" id="MFH6771432.1"/>
    </source>
</evidence>
<name>A0ABW7N1U1_9FLAO</name>
<evidence type="ECO:0000256" key="1">
    <source>
        <dbReference type="SAM" id="SignalP"/>
    </source>
</evidence>
<feature type="signal peptide" evidence="1">
    <location>
        <begin position="1"/>
        <end position="19"/>
    </location>
</feature>
<keyword evidence="1" id="KW-0732">Signal</keyword>
<accession>A0ABW7N1U1</accession>
<sequence>MKRIISMSILFCLSIGLNAQESTQNKTAIASTLIGEWIIDLRPTPDAEAYLKSFVIDSLVGKSFSGTFYGSPIENGLLNSDWESIFFAFTTQDNTYPYYHSGYVKDGRIYGISYCPGRGFTIPWNGDKNDNTKEP</sequence>
<comment type="caution">
    <text evidence="2">The sequence shown here is derived from an EMBL/GenBank/DDBJ whole genome shotgun (WGS) entry which is preliminary data.</text>
</comment>
<evidence type="ECO:0000313" key="3">
    <source>
        <dbReference type="Proteomes" id="UP001610100"/>
    </source>
</evidence>
<protein>
    <submittedName>
        <fullName evidence="2">Uncharacterized protein</fullName>
    </submittedName>
</protein>
<dbReference type="EMBL" id="JBAWKB010000001">
    <property type="protein sequence ID" value="MFH6771432.1"/>
    <property type="molecule type" value="Genomic_DNA"/>
</dbReference>
<gene>
    <name evidence="2" type="ORF">V8G58_05745</name>
</gene>
<organism evidence="2 3">
    <name type="scientific">Gaetbulibacter aestuarii</name>
    <dbReference type="NCBI Taxonomy" id="1502358"/>
    <lineage>
        <taxon>Bacteria</taxon>
        <taxon>Pseudomonadati</taxon>
        <taxon>Bacteroidota</taxon>
        <taxon>Flavobacteriia</taxon>
        <taxon>Flavobacteriales</taxon>
        <taxon>Flavobacteriaceae</taxon>
        <taxon>Gaetbulibacter</taxon>
    </lineage>
</organism>